<dbReference type="Pfam" id="PF03283">
    <property type="entry name" value="PAE"/>
    <property type="match status" value="1"/>
</dbReference>
<comment type="caution">
    <text evidence="2">The sequence shown here is derived from an EMBL/GenBank/DDBJ whole genome shotgun (WGS) entry which is preliminary data.</text>
</comment>
<dbReference type="AlphaFoldDB" id="A0A0C2DBJ5"/>
<evidence type="ECO:0000313" key="2">
    <source>
        <dbReference type="EMBL" id="KIG18795.1"/>
    </source>
</evidence>
<proteinExistence type="predicted"/>
<feature type="compositionally biased region" description="Acidic residues" evidence="1">
    <location>
        <begin position="33"/>
        <end position="45"/>
    </location>
</feature>
<sequence>MFLALTASLGACSGADPTPVASETGSESGSETGDGDGDGDTETETGTDTGEGGNPFAEVIEQGMGEYLGTIVPSEVIEDGDATHYLFDPADGPMCLRGGSYWVSARAGAHDPGDLLIYQQGGGACWSDLCTAFETAGQPGVPEAGMLNRAIPENVFADWNAVYLPYCDGSLFTGDVEIDDDEDGEIDRFHHGLINLTAGLDVAHARFPEAKRIVLAGSSAGSYGVHLSNMLVRTLWPDAELIIVADCGVGIGKPGDFEFVPGLLEEWNAMRLLPSSCDDCVTDHITNLPDWQLSRDPNMRFAAIASYDDAVIGGVFLGLGPGEYEQALTEELATLASKHPDRYHRFLFDSTLHTTISGDSSTEGIPGLTATYDDTFVDGTSVADWLGLLVEADAAFGDRIE</sequence>
<evidence type="ECO:0000256" key="1">
    <source>
        <dbReference type="SAM" id="MobiDB-lite"/>
    </source>
</evidence>
<gene>
    <name evidence="2" type="ORF">DB30_07810</name>
</gene>
<dbReference type="Proteomes" id="UP000031599">
    <property type="component" value="Unassembled WGS sequence"/>
</dbReference>
<feature type="compositionally biased region" description="Low complexity" evidence="1">
    <location>
        <begin position="22"/>
        <end position="31"/>
    </location>
</feature>
<feature type="region of interest" description="Disordered" evidence="1">
    <location>
        <begin position="13"/>
        <end position="57"/>
    </location>
</feature>
<dbReference type="EMBL" id="JMCC02000009">
    <property type="protein sequence ID" value="KIG18795.1"/>
    <property type="molecule type" value="Genomic_DNA"/>
</dbReference>
<dbReference type="GO" id="GO:0016787">
    <property type="term" value="F:hydrolase activity"/>
    <property type="evidence" value="ECO:0007669"/>
    <property type="project" value="InterPro"/>
</dbReference>
<protein>
    <submittedName>
        <fullName evidence="2">Putative vtpJ-therm</fullName>
    </submittedName>
</protein>
<accession>A0A0C2DBJ5</accession>
<dbReference type="PANTHER" id="PTHR21562">
    <property type="entry name" value="NOTUM-RELATED"/>
    <property type="match status" value="1"/>
</dbReference>
<reference evidence="2 3" key="1">
    <citation type="submission" date="2014-12" db="EMBL/GenBank/DDBJ databases">
        <title>Genome assembly of Enhygromyxa salina DSM 15201.</title>
        <authorList>
            <person name="Sharma G."/>
            <person name="Subramanian S."/>
        </authorList>
    </citation>
    <scope>NUCLEOTIDE SEQUENCE [LARGE SCALE GENOMIC DNA]</scope>
    <source>
        <strain evidence="2 3">DSM 15201</strain>
    </source>
</reference>
<dbReference type="PANTHER" id="PTHR21562:SF83">
    <property type="entry name" value="PECTIN ACETYLESTERASE 4"/>
    <property type="match status" value="1"/>
</dbReference>
<dbReference type="InterPro" id="IPR004963">
    <property type="entry name" value="PAE/NOTUM"/>
</dbReference>
<organism evidence="2 3">
    <name type="scientific">Enhygromyxa salina</name>
    <dbReference type="NCBI Taxonomy" id="215803"/>
    <lineage>
        <taxon>Bacteria</taxon>
        <taxon>Pseudomonadati</taxon>
        <taxon>Myxococcota</taxon>
        <taxon>Polyangia</taxon>
        <taxon>Nannocystales</taxon>
        <taxon>Nannocystaceae</taxon>
        <taxon>Enhygromyxa</taxon>
    </lineage>
</organism>
<evidence type="ECO:0000313" key="3">
    <source>
        <dbReference type="Proteomes" id="UP000031599"/>
    </source>
</evidence>
<name>A0A0C2DBJ5_9BACT</name>